<evidence type="ECO:0000256" key="3">
    <source>
        <dbReference type="ARBA" id="ARBA00009677"/>
    </source>
</evidence>
<keyword evidence="5" id="KW-0964">Secreted</keyword>
<dbReference type="Proteomes" id="UP000430120">
    <property type="component" value="Unassembled WGS sequence"/>
</dbReference>
<keyword evidence="12" id="KW-1185">Reference proteome</keyword>
<comment type="similarity">
    <text evidence="3">Belongs to the flagella basal body rod proteins family.</text>
</comment>
<dbReference type="Pfam" id="PF22638">
    <property type="entry name" value="FlgK_D1"/>
    <property type="match status" value="1"/>
</dbReference>
<evidence type="ECO:0000259" key="7">
    <source>
        <dbReference type="Pfam" id="PF00460"/>
    </source>
</evidence>
<dbReference type="OrthoDB" id="9802553at2"/>
<keyword evidence="11" id="KW-0282">Flagellum</keyword>
<dbReference type="EMBL" id="VZPB01000027">
    <property type="protein sequence ID" value="KAB0581079.1"/>
    <property type="molecule type" value="Genomic_DNA"/>
</dbReference>
<dbReference type="PANTHER" id="PTHR30033">
    <property type="entry name" value="FLAGELLAR HOOK-ASSOCIATED PROTEIN 1"/>
    <property type="match status" value="1"/>
</dbReference>
<name>A0A643FBZ0_IDEDE</name>
<dbReference type="GO" id="GO:0009424">
    <property type="term" value="C:bacterial-type flagellum hook"/>
    <property type="evidence" value="ECO:0007669"/>
    <property type="project" value="InterPro"/>
</dbReference>
<dbReference type="InterPro" id="IPR002371">
    <property type="entry name" value="FlgK"/>
</dbReference>
<dbReference type="InterPro" id="IPR049119">
    <property type="entry name" value="FlgK_D2-like"/>
</dbReference>
<dbReference type="InterPro" id="IPR010930">
    <property type="entry name" value="Flg_bb/hook_C_dom"/>
</dbReference>
<evidence type="ECO:0000256" key="6">
    <source>
        <dbReference type="ARBA" id="ARBA00023143"/>
    </source>
</evidence>
<keyword evidence="6" id="KW-0975">Bacterial flagellum</keyword>
<dbReference type="InterPro" id="IPR053927">
    <property type="entry name" value="FlgK_helical"/>
</dbReference>
<feature type="domain" description="Flagellar hook-associated protein 1 D2-like" evidence="9">
    <location>
        <begin position="339"/>
        <end position="421"/>
    </location>
</feature>
<protein>
    <recommendedName>
        <fullName evidence="4">Flagellar hook-associated protein 1</fullName>
    </recommendedName>
</protein>
<organism evidence="11 12">
    <name type="scientific">Ideonella dechloratans</name>
    <dbReference type="NCBI Taxonomy" id="36863"/>
    <lineage>
        <taxon>Bacteria</taxon>
        <taxon>Pseudomonadati</taxon>
        <taxon>Pseudomonadota</taxon>
        <taxon>Betaproteobacteria</taxon>
        <taxon>Burkholderiales</taxon>
        <taxon>Sphaerotilaceae</taxon>
        <taxon>Ideonella</taxon>
    </lineage>
</organism>
<dbReference type="PANTHER" id="PTHR30033:SF1">
    <property type="entry name" value="FLAGELLAR HOOK-ASSOCIATED PROTEIN 1"/>
    <property type="match status" value="1"/>
</dbReference>
<dbReference type="InterPro" id="IPR001444">
    <property type="entry name" value="Flag_bb_rod_N"/>
</dbReference>
<comment type="subcellular location">
    <subcellularLocation>
        <location evidence="1">Bacterial flagellum</location>
    </subcellularLocation>
    <subcellularLocation>
        <location evidence="2">Secreted</location>
    </subcellularLocation>
</comment>
<dbReference type="Pfam" id="PF00460">
    <property type="entry name" value="Flg_bb_rod"/>
    <property type="match status" value="1"/>
</dbReference>
<comment type="caution">
    <text evidence="11">The sequence shown here is derived from an EMBL/GenBank/DDBJ whole genome shotgun (WGS) entry which is preliminary data.</text>
</comment>
<dbReference type="Pfam" id="PF06429">
    <property type="entry name" value="Flg_bbr_C"/>
    <property type="match status" value="1"/>
</dbReference>
<keyword evidence="11" id="KW-0969">Cilium</keyword>
<dbReference type="AlphaFoldDB" id="A0A643FBZ0"/>
<dbReference type="RefSeq" id="WP_151124449.1">
    <property type="nucleotide sequence ID" value="NZ_CP088081.1"/>
</dbReference>
<accession>A0A643FBZ0</accession>
<reference evidence="11 12" key="1">
    <citation type="submission" date="2019-09" db="EMBL/GenBank/DDBJ databases">
        <title>Draft genome sequences of 48 bacterial type strains from the CCUG.</title>
        <authorList>
            <person name="Tunovic T."/>
            <person name="Pineiro-Iglesias B."/>
            <person name="Unosson C."/>
            <person name="Inganas E."/>
            <person name="Ohlen M."/>
            <person name="Cardew S."/>
            <person name="Jensie-Markopoulos S."/>
            <person name="Salva-Serra F."/>
            <person name="Jaen-Luchoro D."/>
            <person name="Karlsson R."/>
            <person name="Svensson-Stadler L."/>
            <person name="Chun J."/>
            <person name="Moore E."/>
        </authorList>
    </citation>
    <scope>NUCLEOTIDE SEQUENCE [LARGE SCALE GENOMIC DNA]</scope>
    <source>
        <strain evidence="11 12">CCUG 30977</strain>
    </source>
</reference>
<dbReference type="Pfam" id="PF21158">
    <property type="entry name" value="flgK_1st_1"/>
    <property type="match status" value="1"/>
</dbReference>
<sequence>MSSLMSIGMRGMTAATAALDVTGHNIANANVKGYSRQQVNLETAVGQFSGSGFFGKGVNVTNVTRAHDDFLTMQATAAAALQAKDDAHSSQLSELEKLFPAGEQGIGYALGDFLNAAVDLSNSPADSSARQVLLARAADVAARFRTASDRLEMLQQGVTADLQAQAATLNGYAAQVAKINQQIAANHGVDQLPNDLMDQRDQLIKQMSGIMGVSTLQASDGTVSVFVGSGQSLVLGNQASQIVVNPDPADNARSALSIKTAGETMALNSDQLGGGSMAGLMAFQNDDLVDARNQIGQMAMAFASKVNDVQALGLDLRDPPQVGSPLFNIGAPAAKANTNNARDGTGAYIANVSLSVTDASQLQASDYDLRPDGSGVAGQYKLTRLSDGLVRTVNDGATVDGFKISVGTPDLQPGDSFRLQPVGGAAAGMTRALDDVTGIAAALPVTATMGTANTGTASVNLLKVTDPSIDPSLTANVSFTDGSGHYNWSLTDSSGTVTSSGTGTWTAGQAISLNGFQLTLNGVPASGDTLAVAKTTFPASNNGNALALASLRDEAFVGRYTMSDGSIGGGATVTDAYAATMADVGVRVQSAKSAAAISKASQTDAETSLASSTGVNMDEEASKLIQFQQAYQASAKVLQVAQSIFDTMLQLGR</sequence>
<dbReference type="NCBIfam" id="TIGR02492">
    <property type="entry name" value="flgK_ends"/>
    <property type="match status" value="1"/>
</dbReference>
<feature type="domain" description="Flagellar hook-associated protein FlgK helical" evidence="10">
    <location>
        <begin position="92"/>
        <end position="327"/>
    </location>
</feature>
<dbReference type="SUPFAM" id="SSF64518">
    <property type="entry name" value="Phase 1 flagellin"/>
    <property type="match status" value="1"/>
</dbReference>
<feature type="domain" description="Flagellar basal-body/hook protein C-terminal" evidence="8">
    <location>
        <begin position="612"/>
        <end position="651"/>
    </location>
</feature>
<evidence type="ECO:0000313" key="11">
    <source>
        <dbReference type="EMBL" id="KAB0581079.1"/>
    </source>
</evidence>
<dbReference type="GO" id="GO:0005198">
    <property type="term" value="F:structural molecule activity"/>
    <property type="evidence" value="ECO:0007669"/>
    <property type="project" value="InterPro"/>
</dbReference>
<evidence type="ECO:0000313" key="12">
    <source>
        <dbReference type="Proteomes" id="UP000430120"/>
    </source>
</evidence>
<dbReference type="PRINTS" id="PR01005">
    <property type="entry name" value="FLGHOOKAP1"/>
</dbReference>
<dbReference type="GO" id="GO:0005576">
    <property type="term" value="C:extracellular region"/>
    <property type="evidence" value="ECO:0007669"/>
    <property type="project" value="UniProtKB-SubCell"/>
</dbReference>
<evidence type="ECO:0000259" key="9">
    <source>
        <dbReference type="Pfam" id="PF21158"/>
    </source>
</evidence>
<feature type="domain" description="Flagellar basal body rod protein N-terminal" evidence="7">
    <location>
        <begin position="6"/>
        <end position="34"/>
    </location>
</feature>
<evidence type="ECO:0000256" key="5">
    <source>
        <dbReference type="ARBA" id="ARBA00022525"/>
    </source>
</evidence>
<evidence type="ECO:0000256" key="2">
    <source>
        <dbReference type="ARBA" id="ARBA00004613"/>
    </source>
</evidence>
<evidence type="ECO:0000259" key="10">
    <source>
        <dbReference type="Pfam" id="PF22638"/>
    </source>
</evidence>
<evidence type="ECO:0000256" key="4">
    <source>
        <dbReference type="ARBA" id="ARBA00016244"/>
    </source>
</evidence>
<evidence type="ECO:0000259" key="8">
    <source>
        <dbReference type="Pfam" id="PF06429"/>
    </source>
</evidence>
<proteinExistence type="inferred from homology"/>
<keyword evidence="11" id="KW-0966">Cell projection</keyword>
<evidence type="ECO:0000256" key="1">
    <source>
        <dbReference type="ARBA" id="ARBA00004365"/>
    </source>
</evidence>
<gene>
    <name evidence="11" type="primary">flgK</name>
    <name evidence="11" type="ORF">F7Q92_12425</name>
</gene>
<dbReference type="GO" id="GO:0044780">
    <property type="term" value="P:bacterial-type flagellum assembly"/>
    <property type="evidence" value="ECO:0007669"/>
    <property type="project" value="InterPro"/>
</dbReference>